<dbReference type="Proteomes" id="UP001186104">
    <property type="component" value="Unassembled WGS sequence"/>
</dbReference>
<gene>
    <name evidence="1" type="ORF">R3P93_20050</name>
</gene>
<reference evidence="1 2" key="1">
    <citation type="submission" date="2023-10" db="EMBL/GenBank/DDBJ databases">
        <title>Development of a sustainable strategy for remediation of hydrocarbon-contaminated territories based on the waste exchange concept.</title>
        <authorList>
            <person name="Krivoruchko A."/>
        </authorList>
    </citation>
    <scope>NUCLEOTIDE SEQUENCE [LARGE SCALE GENOMIC DNA]</scope>
    <source>
        <strain evidence="1 2">IEGM 1327</strain>
    </source>
</reference>
<comment type="caution">
    <text evidence="1">The sequence shown here is derived from an EMBL/GenBank/DDBJ whole genome shotgun (WGS) entry which is preliminary data.</text>
</comment>
<evidence type="ECO:0000313" key="2">
    <source>
        <dbReference type="Proteomes" id="UP001186104"/>
    </source>
</evidence>
<accession>A0ABU4D6Y3</accession>
<name>A0ABU4D6Y3_9NOCA</name>
<protein>
    <submittedName>
        <fullName evidence="1">Uncharacterized protein</fullName>
    </submittedName>
</protein>
<sequence>MTNQQQARDDEVRAQMRAAVEHLWDGVDDISPNFKAALRRAAATQATPTP</sequence>
<dbReference type="RefSeq" id="WP_317533873.1">
    <property type="nucleotide sequence ID" value="NZ_JAWLKF010000013.1"/>
</dbReference>
<dbReference type="EMBL" id="JAWLKF010000013">
    <property type="protein sequence ID" value="MDV6304861.1"/>
    <property type="molecule type" value="Genomic_DNA"/>
</dbReference>
<evidence type="ECO:0000313" key="1">
    <source>
        <dbReference type="EMBL" id="MDV6304861.1"/>
    </source>
</evidence>
<keyword evidence="2" id="KW-1185">Reference proteome</keyword>
<proteinExistence type="predicted"/>
<organism evidence="1 2">
    <name type="scientific">Rhodococcus cerastii</name>
    <dbReference type="NCBI Taxonomy" id="908616"/>
    <lineage>
        <taxon>Bacteria</taxon>
        <taxon>Bacillati</taxon>
        <taxon>Actinomycetota</taxon>
        <taxon>Actinomycetes</taxon>
        <taxon>Mycobacteriales</taxon>
        <taxon>Nocardiaceae</taxon>
        <taxon>Rhodococcus</taxon>
    </lineage>
</organism>